<dbReference type="Gene3D" id="3.40.50.620">
    <property type="entry name" value="HUPs"/>
    <property type="match status" value="1"/>
</dbReference>
<keyword evidence="5" id="KW-0408">Iron</keyword>
<dbReference type="InterPro" id="IPR002500">
    <property type="entry name" value="PAPS_reduct_dom"/>
</dbReference>
<dbReference type="NCBIfam" id="NF002537">
    <property type="entry name" value="PRK02090.1"/>
    <property type="match status" value="1"/>
</dbReference>
<keyword evidence="4" id="KW-0560">Oxidoreductase</keyword>
<feature type="region of interest" description="Disordered" evidence="8">
    <location>
        <begin position="295"/>
        <end position="325"/>
    </location>
</feature>
<dbReference type="InterPro" id="IPR014729">
    <property type="entry name" value="Rossmann-like_a/b/a_fold"/>
</dbReference>
<keyword evidence="6" id="KW-0411">Iron-sulfur</keyword>
<evidence type="ECO:0000256" key="7">
    <source>
        <dbReference type="ARBA" id="ARBA00024327"/>
    </source>
</evidence>
<dbReference type="CDD" id="cd23945">
    <property type="entry name" value="PAPS_reductase"/>
    <property type="match status" value="1"/>
</dbReference>
<evidence type="ECO:0000313" key="11">
    <source>
        <dbReference type="Proteomes" id="UP001176521"/>
    </source>
</evidence>
<keyword evidence="3" id="KW-0479">Metal-binding</keyword>
<dbReference type="GO" id="GO:0019379">
    <property type="term" value="P:sulfate assimilation, phosphoadenylyl sulfate reduction by phosphoadenylyl-sulfate reductase (thioredoxin)"/>
    <property type="evidence" value="ECO:0007669"/>
    <property type="project" value="InterPro"/>
</dbReference>
<protein>
    <submittedName>
        <fullName evidence="10">3'-phosphoadenylsulfate reductase</fullName>
    </submittedName>
</protein>
<dbReference type="AlphaFoldDB" id="A0AAN6G989"/>
<accession>A0AAN6G989</accession>
<dbReference type="GO" id="GO:0046872">
    <property type="term" value="F:metal ion binding"/>
    <property type="evidence" value="ECO:0007669"/>
    <property type="project" value="UniProtKB-KW"/>
</dbReference>
<comment type="caution">
    <text evidence="10">The sequence shown here is derived from an EMBL/GenBank/DDBJ whole genome shotgun (WGS) entry which is preliminary data.</text>
</comment>
<dbReference type="NCBIfam" id="TIGR00434">
    <property type="entry name" value="cysH"/>
    <property type="match status" value="1"/>
</dbReference>
<evidence type="ECO:0000256" key="2">
    <source>
        <dbReference type="ARBA" id="ARBA00022490"/>
    </source>
</evidence>
<keyword evidence="11" id="KW-1185">Reference proteome</keyword>
<dbReference type="InterPro" id="IPR004511">
    <property type="entry name" value="PAPS/APS_Rdtase"/>
</dbReference>
<name>A0AAN6G989_9BASI</name>
<evidence type="ECO:0000256" key="8">
    <source>
        <dbReference type="SAM" id="MobiDB-lite"/>
    </source>
</evidence>
<dbReference type="PANTHER" id="PTHR46509:SF1">
    <property type="entry name" value="PHOSPHOADENOSINE PHOSPHOSULFATE REDUCTASE"/>
    <property type="match status" value="1"/>
</dbReference>
<evidence type="ECO:0000256" key="1">
    <source>
        <dbReference type="ARBA" id="ARBA00009732"/>
    </source>
</evidence>
<feature type="region of interest" description="Disordered" evidence="8">
    <location>
        <begin position="1"/>
        <end position="39"/>
    </location>
</feature>
<feature type="compositionally biased region" description="Low complexity" evidence="8">
    <location>
        <begin position="311"/>
        <end position="325"/>
    </location>
</feature>
<proteinExistence type="inferred from homology"/>
<feature type="compositionally biased region" description="Basic and acidic residues" evidence="8">
    <location>
        <begin position="264"/>
        <end position="273"/>
    </location>
</feature>
<sequence length="325" mass="35223">MSTASLSTSQPGSSSSSWSASASEAEAGPSKASGSHDQQQQQIAAVQARLYKINTMLQDAEPEEIIEWAIDNLPGLYQTTAFGLTGCVTLDQIAAISRRRGAPTHLVPLIFIDTLYHFPQTIDLAHRAAAHYNAPIHIFKPDGCADPAQFEQRYGRELWVRDEASYDYLVKVEPAARAYAQLGVRAVFTGRRRSQGAERASLNAVEIDETGLIKVNAFLNWSFAQVDEYAKAHSVPYNELLDFGYRSVGDWHSTEPTAPGAGDDAERGGRWKGSAKRECGLHRMGDTMRAAKVLREATLARNDEQRGDSIAASPSAAAPTAAAAS</sequence>
<dbReference type="SUPFAM" id="SSF52402">
    <property type="entry name" value="Adenine nucleotide alpha hydrolases-like"/>
    <property type="match status" value="1"/>
</dbReference>
<dbReference type="EMBL" id="JAPDMQ010000492">
    <property type="protein sequence ID" value="KAK0523739.1"/>
    <property type="molecule type" value="Genomic_DNA"/>
</dbReference>
<dbReference type="GO" id="GO:0051536">
    <property type="term" value="F:iron-sulfur cluster binding"/>
    <property type="evidence" value="ECO:0007669"/>
    <property type="project" value="UniProtKB-KW"/>
</dbReference>
<keyword evidence="2" id="KW-0963">Cytoplasm</keyword>
<feature type="domain" description="Phosphoadenosine phosphosulphate reductase" evidence="9">
    <location>
        <begin position="77"/>
        <end position="256"/>
    </location>
</feature>
<evidence type="ECO:0000256" key="6">
    <source>
        <dbReference type="ARBA" id="ARBA00023014"/>
    </source>
</evidence>
<evidence type="ECO:0000256" key="4">
    <source>
        <dbReference type="ARBA" id="ARBA00023002"/>
    </source>
</evidence>
<reference evidence="10" key="1">
    <citation type="journal article" date="2023" name="PhytoFront">
        <title>Draft Genome Resources of Seven Strains of Tilletia horrida, Causal Agent of Kernel Smut of Rice.</title>
        <authorList>
            <person name="Khanal S."/>
            <person name="Antony Babu S."/>
            <person name="Zhou X.G."/>
        </authorList>
    </citation>
    <scope>NUCLEOTIDE SEQUENCE</scope>
    <source>
        <strain evidence="10">TX3</strain>
    </source>
</reference>
<organism evidence="10 11">
    <name type="scientific">Tilletia horrida</name>
    <dbReference type="NCBI Taxonomy" id="155126"/>
    <lineage>
        <taxon>Eukaryota</taxon>
        <taxon>Fungi</taxon>
        <taxon>Dikarya</taxon>
        <taxon>Basidiomycota</taxon>
        <taxon>Ustilaginomycotina</taxon>
        <taxon>Exobasidiomycetes</taxon>
        <taxon>Tilletiales</taxon>
        <taxon>Tilletiaceae</taxon>
        <taxon>Tilletia</taxon>
    </lineage>
</organism>
<dbReference type="Pfam" id="PF01507">
    <property type="entry name" value="PAPS_reduct"/>
    <property type="match status" value="1"/>
</dbReference>
<comment type="pathway">
    <text evidence="7">Sulfur metabolism; hydrogen sulfide biosynthesis; sulfite from sulfate.</text>
</comment>
<dbReference type="GO" id="GO:0005737">
    <property type="term" value="C:cytoplasm"/>
    <property type="evidence" value="ECO:0007669"/>
    <property type="project" value="TreeGrafter"/>
</dbReference>
<evidence type="ECO:0000256" key="5">
    <source>
        <dbReference type="ARBA" id="ARBA00023004"/>
    </source>
</evidence>
<evidence type="ECO:0000256" key="3">
    <source>
        <dbReference type="ARBA" id="ARBA00022723"/>
    </source>
</evidence>
<feature type="region of interest" description="Disordered" evidence="8">
    <location>
        <begin position="254"/>
        <end position="273"/>
    </location>
</feature>
<evidence type="ECO:0000313" key="10">
    <source>
        <dbReference type="EMBL" id="KAK0523739.1"/>
    </source>
</evidence>
<gene>
    <name evidence="10" type="primary">MET16</name>
    <name evidence="10" type="ORF">OC842_006049</name>
</gene>
<evidence type="ECO:0000259" key="9">
    <source>
        <dbReference type="Pfam" id="PF01507"/>
    </source>
</evidence>
<dbReference type="GO" id="GO:0004604">
    <property type="term" value="F:phosphoadenylyl-sulfate reductase (thioredoxin) activity"/>
    <property type="evidence" value="ECO:0007669"/>
    <property type="project" value="InterPro"/>
</dbReference>
<comment type="similarity">
    <text evidence="1">Belongs to the PAPS reductase family. CysH subfamily.</text>
</comment>
<dbReference type="FunFam" id="3.40.50.620:FF:000136">
    <property type="entry name" value="Probable phosphoadenosine phosphosulfate reductase"/>
    <property type="match status" value="1"/>
</dbReference>
<dbReference type="PANTHER" id="PTHR46509">
    <property type="entry name" value="PHOSPHOADENOSINE PHOSPHOSULFATE REDUCTASE"/>
    <property type="match status" value="1"/>
</dbReference>
<dbReference type="Proteomes" id="UP001176521">
    <property type="component" value="Unassembled WGS sequence"/>
</dbReference>